<keyword evidence="3" id="KW-1185">Reference proteome</keyword>
<dbReference type="AlphaFoldDB" id="A0A811V361"/>
<dbReference type="EMBL" id="CAJHJT010000034">
    <property type="protein sequence ID" value="CAD7005291.1"/>
    <property type="molecule type" value="Genomic_DNA"/>
</dbReference>
<accession>A0A811V361</accession>
<keyword evidence="1" id="KW-0732">Signal</keyword>
<comment type="caution">
    <text evidence="2">The sequence shown here is derived from an EMBL/GenBank/DDBJ whole genome shotgun (WGS) entry which is preliminary data.</text>
</comment>
<organism evidence="2 3">
    <name type="scientific">Ceratitis capitata</name>
    <name type="common">Mediterranean fruit fly</name>
    <name type="synonym">Tephritis capitata</name>
    <dbReference type="NCBI Taxonomy" id="7213"/>
    <lineage>
        <taxon>Eukaryota</taxon>
        <taxon>Metazoa</taxon>
        <taxon>Ecdysozoa</taxon>
        <taxon>Arthropoda</taxon>
        <taxon>Hexapoda</taxon>
        <taxon>Insecta</taxon>
        <taxon>Pterygota</taxon>
        <taxon>Neoptera</taxon>
        <taxon>Endopterygota</taxon>
        <taxon>Diptera</taxon>
        <taxon>Brachycera</taxon>
        <taxon>Muscomorpha</taxon>
        <taxon>Tephritoidea</taxon>
        <taxon>Tephritidae</taxon>
        <taxon>Ceratitis</taxon>
        <taxon>Ceratitis</taxon>
    </lineage>
</organism>
<evidence type="ECO:0000313" key="2">
    <source>
        <dbReference type="EMBL" id="CAD7005291.1"/>
    </source>
</evidence>
<feature type="chain" id="PRO_5032308037" evidence="1">
    <location>
        <begin position="19"/>
        <end position="107"/>
    </location>
</feature>
<protein>
    <submittedName>
        <fullName evidence="2">(Mediterranean fruit fly) hypothetical protein</fullName>
    </submittedName>
</protein>
<proteinExistence type="predicted"/>
<reference evidence="2" key="1">
    <citation type="submission" date="2020-11" db="EMBL/GenBank/DDBJ databases">
        <authorList>
            <person name="Whitehead M."/>
        </authorList>
    </citation>
    <scope>NUCLEOTIDE SEQUENCE</scope>
    <source>
        <strain evidence="2">EGII</strain>
    </source>
</reference>
<dbReference type="Proteomes" id="UP000606786">
    <property type="component" value="Unassembled WGS sequence"/>
</dbReference>
<gene>
    <name evidence="2" type="ORF">CCAP1982_LOCUS13648</name>
</gene>
<evidence type="ECO:0000313" key="3">
    <source>
        <dbReference type="Proteomes" id="UP000606786"/>
    </source>
</evidence>
<name>A0A811V361_CERCA</name>
<evidence type="ECO:0000256" key="1">
    <source>
        <dbReference type="SAM" id="SignalP"/>
    </source>
</evidence>
<feature type="signal peptide" evidence="1">
    <location>
        <begin position="1"/>
        <end position="18"/>
    </location>
</feature>
<sequence>MNTFLLLLCAVDRLPVRGDKLPCLVTYQLVDDTKHNELTNVLEIILCIPLKFGLLLPVFQPARPYCDSFHSAYCPQMPILTPQRKNITFMCLAGKQKLAIRRMLPLF</sequence>